<dbReference type="Proteomes" id="UP001159042">
    <property type="component" value="Unassembled WGS sequence"/>
</dbReference>
<dbReference type="AlphaFoldDB" id="A0AAV8W6Z5"/>
<accession>A0AAV8W6Z5</accession>
<evidence type="ECO:0000313" key="3">
    <source>
        <dbReference type="Proteomes" id="UP001159042"/>
    </source>
</evidence>
<dbReference type="PANTHER" id="PTHR45845">
    <property type="entry name" value="RHO GUANINE NUCLEOTIDE EXCHANGE FACTOR-RELATED"/>
    <property type="match status" value="1"/>
</dbReference>
<sequence length="273" mass="30423">MPTLDIPVRAGYNQDFNLLGNKCPNVLKDALYNEHSCDSSSPSGWPLCLGRSGVVVHLGPLDPSVVRNRDCYLCVRSRSAPGLEIALIWRKQQQVHCHTIAQFCNPLHSLDDIMCSSLRSVSDLEISSYDDYDGVELPELLQNLLVSVEHAIKRVPLDDLAFPCPQCLQYIPLDRQEDDVSACACQCSCRLPDSPVIKKDTSIQTSPMFEFVGSIPHIDSDEDDDKESVRSGHSINIACVQLLYLYVILMSINCFSSIVYIFDPEMDVPTVTL</sequence>
<keyword evidence="1" id="KW-1133">Transmembrane helix</keyword>
<proteinExistence type="predicted"/>
<keyword evidence="1" id="KW-0472">Membrane</keyword>
<keyword evidence="3" id="KW-1185">Reference proteome</keyword>
<dbReference type="InterPro" id="IPR052231">
    <property type="entry name" value="Rho_GEF_signaling-related"/>
</dbReference>
<dbReference type="PANTHER" id="PTHR45845:SF3">
    <property type="entry name" value="PURATROPHIN-1-LIKE, ISOFORM A"/>
    <property type="match status" value="1"/>
</dbReference>
<evidence type="ECO:0000256" key="1">
    <source>
        <dbReference type="SAM" id="Phobius"/>
    </source>
</evidence>
<comment type="caution">
    <text evidence="2">The sequence shown here is derived from an EMBL/GenBank/DDBJ whole genome shotgun (WGS) entry which is preliminary data.</text>
</comment>
<feature type="transmembrane region" description="Helical" evidence="1">
    <location>
        <begin position="243"/>
        <end position="262"/>
    </location>
</feature>
<gene>
    <name evidence="2" type="ORF">NQ315_004059</name>
</gene>
<reference evidence="2 3" key="1">
    <citation type="journal article" date="2023" name="Insect Mol. Biol.">
        <title>Genome sequencing provides insights into the evolution of gene families encoding plant cell wall-degrading enzymes in longhorned beetles.</title>
        <authorList>
            <person name="Shin N.R."/>
            <person name="Okamura Y."/>
            <person name="Kirsch R."/>
            <person name="Pauchet Y."/>
        </authorList>
    </citation>
    <scope>NUCLEOTIDE SEQUENCE [LARGE SCALE GENOMIC DNA]</scope>
    <source>
        <strain evidence="2">EAD_L_NR</strain>
    </source>
</reference>
<keyword evidence="1" id="KW-0812">Transmembrane</keyword>
<evidence type="ECO:0000313" key="2">
    <source>
        <dbReference type="EMBL" id="KAJ8922125.1"/>
    </source>
</evidence>
<organism evidence="2 3">
    <name type="scientific">Exocentrus adspersus</name>
    <dbReference type="NCBI Taxonomy" id="1586481"/>
    <lineage>
        <taxon>Eukaryota</taxon>
        <taxon>Metazoa</taxon>
        <taxon>Ecdysozoa</taxon>
        <taxon>Arthropoda</taxon>
        <taxon>Hexapoda</taxon>
        <taxon>Insecta</taxon>
        <taxon>Pterygota</taxon>
        <taxon>Neoptera</taxon>
        <taxon>Endopterygota</taxon>
        <taxon>Coleoptera</taxon>
        <taxon>Polyphaga</taxon>
        <taxon>Cucujiformia</taxon>
        <taxon>Chrysomeloidea</taxon>
        <taxon>Cerambycidae</taxon>
        <taxon>Lamiinae</taxon>
        <taxon>Acanthocinini</taxon>
        <taxon>Exocentrus</taxon>
    </lineage>
</organism>
<name>A0AAV8W6Z5_9CUCU</name>
<protein>
    <submittedName>
        <fullName evidence="2">Uncharacterized protein</fullName>
    </submittedName>
</protein>
<dbReference type="EMBL" id="JANEYG010000007">
    <property type="protein sequence ID" value="KAJ8922125.1"/>
    <property type="molecule type" value="Genomic_DNA"/>
</dbReference>